<dbReference type="EMBL" id="NTFI01000001">
    <property type="protein sequence ID" value="PHQ26824.1"/>
    <property type="molecule type" value="Genomic_DNA"/>
</dbReference>
<keyword evidence="3" id="KW-1185">Reference proteome</keyword>
<proteinExistence type="predicted"/>
<reference evidence="2 3" key="1">
    <citation type="submission" date="2017-09" db="EMBL/GenBank/DDBJ databases">
        <title>The draft genome sequences of Marinobacter guineae M3B.</title>
        <authorList>
            <person name="Cao J."/>
        </authorList>
    </citation>
    <scope>NUCLEOTIDE SEQUENCE [LARGE SCALE GENOMIC DNA]</scope>
    <source>
        <strain evidence="2 3">M3B</strain>
    </source>
</reference>
<dbReference type="AlphaFoldDB" id="A0A2G1VJC5"/>
<dbReference type="InterPro" id="IPR058548">
    <property type="entry name" value="MlaB-like_STAS"/>
</dbReference>
<dbReference type="OrthoDB" id="6371012at2"/>
<dbReference type="Gene3D" id="3.30.750.24">
    <property type="entry name" value="STAS domain"/>
    <property type="match status" value="1"/>
</dbReference>
<sequence>MTSGAPQVQLADGALVVTGEVSADTVVALRKQGEELIGTASGNLVVDLDGLVTAHSVVLSMLLCWQRLAHQAGISLSFRGVSGRLASLAALSNLQDQLAGFGPESVHPAH</sequence>
<dbReference type="CDD" id="cd07043">
    <property type="entry name" value="STAS_anti-anti-sigma_factors"/>
    <property type="match status" value="1"/>
</dbReference>
<protein>
    <submittedName>
        <fullName evidence="2">NTP-binding protein</fullName>
    </submittedName>
</protein>
<gene>
    <name evidence="2" type="ORF">CLH62_04355</name>
</gene>
<name>A0A2G1VJC5_9GAMM</name>
<dbReference type="Proteomes" id="UP000229044">
    <property type="component" value="Unassembled WGS sequence"/>
</dbReference>
<dbReference type="SUPFAM" id="SSF52091">
    <property type="entry name" value="SpoIIaa-like"/>
    <property type="match status" value="1"/>
</dbReference>
<organism evidence="2 3">
    <name type="scientific">Marinobacter guineae</name>
    <dbReference type="NCBI Taxonomy" id="432303"/>
    <lineage>
        <taxon>Bacteria</taxon>
        <taxon>Pseudomonadati</taxon>
        <taxon>Pseudomonadota</taxon>
        <taxon>Gammaproteobacteria</taxon>
        <taxon>Pseudomonadales</taxon>
        <taxon>Marinobacteraceae</taxon>
        <taxon>Marinobacter</taxon>
    </lineage>
</organism>
<dbReference type="InterPro" id="IPR036513">
    <property type="entry name" value="STAS_dom_sf"/>
</dbReference>
<dbReference type="Pfam" id="PF13466">
    <property type="entry name" value="STAS_2"/>
    <property type="match status" value="1"/>
</dbReference>
<evidence type="ECO:0000313" key="3">
    <source>
        <dbReference type="Proteomes" id="UP000229044"/>
    </source>
</evidence>
<feature type="domain" description="MlaB-like STAS" evidence="1">
    <location>
        <begin position="15"/>
        <end position="95"/>
    </location>
</feature>
<comment type="caution">
    <text evidence="2">The sequence shown here is derived from an EMBL/GenBank/DDBJ whole genome shotgun (WGS) entry which is preliminary data.</text>
</comment>
<evidence type="ECO:0000313" key="2">
    <source>
        <dbReference type="EMBL" id="PHQ26824.1"/>
    </source>
</evidence>
<evidence type="ECO:0000259" key="1">
    <source>
        <dbReference type="Pfam" id="PF13466"/>
    </source>
</evidence>
<accession>A0A2G1VJC5</accession>
<dbReference type="RefSeq" id="WP_099616899.1">
    <property type="nucleotide sequence ID" value="NZ_KZ319339.1"/>
</dbReference>